<name>A0A7Y6I2J4_9ACTN</name>
<evidence type="ECO:0000313" key="10">
    <source>
        <dbReference type="Proteomes" id="UP000586042"/>
    </source>
</evidence>
<evidence type="ECO:0000256" key="7">
    <source>
        <dbReference type="ARBA" id="ARBA00023136"/>
    </source>
</evidence>
<feature type="transmembrane region" description="Helical" evidence="8">
    <location>
        <begin position="91"/>
        <end position="113"/>
    </location>
</feature>
<feature type="transmembrane region" description="Helical" evidence="8">
    <location>
        <begin position="65"/>
        <end position="84"/>
    </location>
</feature>
<evidence type="ECO:0000256" key="6">
    <source>
        <dbReference type="ARBA" id="ARBA00022989"/>
    </source>
</evidence>
<evidence type="ECO:0000256" key="5">
    <source>
        <dbReference type="ARBA" id="ARBA00022960"/>
    </source>
</evidence>
<keyword evidence="3" id="KW-1003">Cell membrane</keyword>
<dbReference type="InterPro" id="IPR007227">
    <property type="entry name" value="Cell_shape_determining_MreD"/>
</dbReference>
<evidence type="ECO:0000256" key="3">
    <source>
        <dbReference type="ARBA" id="ARBA00022475"/>
    </source>
</evidence>
<comment type="similarity">
    <text evidence="2">Belongs to the MreD family.</text>
</comment>
<dbReference type="EMBL" id="JABWGN010000002">
    <property type="protein sequence ID" value="NUW30507.1"/>
    <property type="molecule type" value="Genomic_DNA"/>
</dbReference>
<reference evidence="9 10" key="1">
    <citation type="submission" date="2020-06" db="EMBL/GenBank/DDBJ databases">
        <title>Nonomuraea sp. SMC257, a novel actinomycete isolated from soil.</title>
        <authorList>
            <person name="Chanama M."/>
        </authorList>
    </citation>
    <scope>NUCLEOTIDE SEQUENCE [LARGE SCALE GENOMIC DNA]</scope>
    <source>
        <strain evidence="9 10">SMC257</strain>
    </source>
</reference>
<keyword evidence="6 8" id="KW-1133">Transmembrane helix</keyword>
<evidence type="ECO:0000256" key="2">
    <source>
        <dbReference type="ARBA" id="ARBA00007776"/>
    </source>
</evidence>
<evidence type="ECO:0000256" key="4">
    <source>
        <dbReference type="ARBA" id="ARBA00022692"/>
    </source>
</evidence>
<comment type="subcellular location">
    <subcellularLocation>
        <location evidence="1">Cell membrane</location>
        <topology evidence="1">Multi-pass membrane protein</topology>
    </subcellularLocation>
</comment>
<keyword evidence="5" id="KW-0133">Cell shape</keyword>
<sequence length="154" mass="15773">MTALLVVPLAVLVQVILVNRVPLPGGGSPDLVLLAVTGVAMTRGPVTGAVIGFCAGLLVDVMPPAAHLMGLYAFTLAVIGYVAGRGLGTPVTTVMLCVLLGPLLAAGLGGLISDPRVDVDTFTDQVPLTIAYTFFLSPLVMWWAARSGEPGYAT</sequence>
<evidence type="ECO:0000256" key="1">
    <source>
        <dbReference type="ARBA" id="ARBA00004651"/>
    </source>
</evidence>
<proteinExistence type="inferred from homology"/>
<comment type="caution">
    <text evidence="9">The sequence shown here is derived from an EMBL/GenBank/DDBJ whole genome shotgun (WGS) entry which is preliminary data.</text>
</comment>
<gene>
    <name evidence="9" type="primary">mreD</name>
    <name evidence="9" type="ORF">HTZ77_03575</name>
</gene>
<keyword evidence="7 8" id="KW-0472">Membrane</keyword>
<keyword evidence="10" id="KW-1185">Reference proteome</keyword>
<accession>A0A7Y6I2J4</accession>
<keyword evidence="4 8" id="KW-0812">Transmembrane</keyword>
<dbReference type="AlphaFoldDB" id="A0A7Y6I2J4"/>
<dbReference type="Proteomes" id="UP000586042">
    <property type="component" value="Unassembled WGS sequence"/>
</dbReference>
<dbReference type="GO" id="GO:0008360">
    <property type="term" value="P:regulation of cell shape"/>
    <property type="evidence" value="ECO:0007669"/>
    <property type="project" value="UniProtKB-KW"/>
</dbReference>
<dbReference type="NCBIfam" id="TIGR03426">
    <property type="entry name" value="shape_MreD"/>
    <property type="match status" value="1"/>
</dbReference>
<dbReference type="GO" id="GO:0005886">
    <property type="term" value="C:plasma membrane"/>
    <property type="evidence" value="ECO:0007669"/>
    <property type="project" value="UniProtKB-SubCell"/>
</dbReference>
<organism evidence="9 10">
    <name type="scientific">Nonomuraea montanisoli</name>
    <dbReference type="NCBI Taxonomy" id="2741721"/>
    <lineage>
        <taxon>Bacteria</taxon>
        <taxon>Bacillati</taxon>
        <taxon>Actinomycetota</taxon>
        <taxon>Actinomycetes</taxon>
        <taxon>Streptosporangiales</taxon>
        <taxon>Streptosporangiaceae</taxon>
        <taxon>Nonomuraea</taxon>
    </lineage>
</organism>
<dbReference type="RefSeq" id="WP_175587996.1">
    <property type="nucleotide sequence ID" value="NZ_JABWGN010000002.1"/>
</dbReference>
<evidence type="ECO:0000313" key="9">
    <source>
        <dbReference type="EMBL" id="NUW30507.1"/>
    </source>
</evidence>
<protein>
    <submittedName>
        <fullName evidence="9">Rod shape-determining protein MreD</fullName>
    </submittedName>
</protein>
<evidence type="ECO:0000256" key="8">
    <source>
        <dbReference type="SAM" id="Phobius"/>
    </source>
</evidence>
<feature type="transmembrane region" description="Helical" evidence="8">
    <location>
        <begin position="125"/>
        <end position="145"/>
    </location>
</feature>